<dbReference type="AlphaFoldDB" id="A0AAD9QU45"/>
<accession>A0AAD9QU45</accession>
<protein>
    <submittedName>
        <fullName evidence="1">Uncharacterized protein</fullName>
    </submittedName>
</protein>
<reference evidence="1" key="1">
    <citation type="journal article" date="2023" name="G3 (Bethesda)">
        <title>Whole genome assembly and annotation of the endangered Caribbean coral Acropora cervicornis.</title>
        <authorList>
            <person name="Selwyn J.D."/>
            <person name="Vollmer S.V."/>
        </authorList>
    </citation>
    <scope>NUCLEOTIDE SEQUENCE</scope>
    <source>
        <strain evidence="1">K2</strain>
    </source>
</reference>
<dbReference type="Proteomes" id="UP001249851">
    <property type="component" value="Unassembled WGS sequence"/>
</dbReference>
<organism evidence="1 2">
    <name type="scientific">Acropora cervicornis</name>
    <name type="common">Staghorn coral</name>
    <dbReference type="NCBI Taxonomy" id="6130"/>
    <lineage>
        <taxon>Eukaryota</taxon>
        <taxon>Metazoa</taxon>
        <taxon>Cnidaria</taxon>
        <taxon>Anthozoa</taxon>
        <taxon>Hexacorallia</taxon>
        <taxon>Scleractinia</taxon>
        <taxon>Astrocoeniina</taxon>
        <taxon>Acroporidae</taxon>
        <taxon>Acropora</taxon>
    </lineage>
</organism>
<evidence type="ECO:0000313" key="1">
    <source>
        <dbReference type="EMBL" id="KAK2567592.1"/>
    </source>
</evidence>
<proteinExistence type="predicted"/>
<dbReference type="EMBL" id="JARQWQ010000014">
    <property type="protein sequence ID" value="KAK2567592.1"/>
    <property type="molecule type" value="Genomic_DNA"/>
</dbReference>
<evidence type="ECO:0000313" key="2">
    <source>
        <dbReference type="Proteomes" id="UP001249851"/>
    </source>
</evidence>
<keyword evidence="2" id="KW-1185">Reference proteome</keyword>
<gene>
    <name evidence="1" type="ORF">P5673_008431</name>
</gene>
<comment type="caution">
    <text evidence="1">The sequence shown here is derived from an EMBL/GenBank/DDBJ whole genome shotgun (WGS) entry which is preliminary data.</text>
</comment>
<sequence>MTVVQGSCPDMIFITSASSKSLEEKRPLFIPLQPTTIAFQGTEEGTKILTNHKTFLETAKHITQHQELSKMDINGQLSYYFANKSQLTIPGIYCAISHMYNIATYSLLPFERKKYVQILVVTRSEPTLSPCEHERASGEEKNALKK</sequence>
<reference evidence="1" key="2">
    <citation type="journal article" date="2023" name="Science">
        <title>Genomic signatures of disease resistance in endangered staghorn corals.</title>
        <authorList>
            <person name="Vollmer S.V."/>
            <person name="Selwyn J.D."/>
            <person name="Despard B.A."/>
            <person name="Roesel C.L."/>
        </authorList>
    </citation>
    <scope>NUCLEOTIDE SEQUENCE</scope>
    <source>
        <strain evidence="1">K2</strain>
    </source>
</reference>
<name>A0AAD9QU45_ACRCE</name>